<dbReference type="Proteomes" id="UP000603904">
    <property type="component" value="Unassembled WGS sequence"/>
</dbReference>
<organism evidence="2 3">
    <name type="scientific">Microbispora corallina</name>
    <dbReference type="NCBI Taxonomy" id="83302"/>
    <lineage>
        <taxon>Bacteria</taxon>
        <taxon>Bacillati</taxon>
        <taxon>Actinomycetota</taxon>
        <taxon>Actinomycetes</taxon>
        <taxon>Streptosporangiales</taxon>
        <taxon>Streptosporangiaceae</taxon>
        <taxon>Microbispora</taxon>
    </lineage>
</organism>
<name>A0ABQ4FTY1_9ACTN</name>
<reference evidence="2 3" key="1">
    <citation type="submission" date="2021-01" db="EMBL/GenBank/DDBJ databases">
        <title>Whole genome shotgun sequence of Microbispora corallina NBRC 16416.</title>
        <authorList>
            <person name="Komaki H."/>
            <person name="Tamura T."/>
        </authorList>
    </citation>
    <scope>NUCLEOTIDE SEQUENCE [LARGE SCALE GENOMIC DNA]</scope>
    <source>
        <strain evidence="2 3">NBRC 16416</strain>
    </source>
</reference>
<accession>A0ABQ4FTY1</accession>
<feature type="region of interest" description="Disordered" evidence="1">
    <location>
        <begin position="1"/>
        <end position="38"/>
    </location>
</feature>
<evidence type="ECO:0000313" key="2">
    <source>
        <dbReference type="EMBL" id="GIH38259.1"/>
    </source>
</evidence>
<dbReference type="EMBL" id="BOOC01000003">
    <property type="protein sequence ID" value="GIH38259.1"/>
    <property type="molecule type" value="Genomic_DNA"/>
</dbReference>
<evidence type="ECO:0000313" key="3">
    <source>
        <dbReference type="Proteomes" id="UP000603904"/>
    </source>
</evidence>
<protein>
    <submittedName>
        <fullName evidence="2">Uncharacterized protein</fullName>
    </submittedName>
</protein>
<sequence length="59" mass="6212">MSPQGVGQAQAAILRPKSKDGIVPLQEHPPALSEQNNPAFARDNAGVSAHVPPTRKSFP</sequence>
<proteinExistence type="predicted"/>
<gene>
    <name evidence="2" type="ORF">Mco01_12590</name>
</gene>
<evidence type="ECO:0000256" key="1">
    <source>
        <dbReference type="SAM" id="MobiDB-lite"/>
    </source>
</evidence>
<comment type="caution">
    <text evidence="2">The sequence shown here is derived from an EMBL/GenBank/DDBJ whole genome shotgun (WGS) entry which is preliminary data.</text>
</comment>
<keyword evidence="3" id="KW-1185">Reference proteome</keyword>